<dbReference type="GO" id="GO:0007015">
    <property type="term" value="P:actin filament organization"/>
    <property type="evidence" value="ECO:0007669"/>
    <property type="project" value="TreeGrafter"/>
</dbReference>
<dbReference type="PANTHER" id="PTHR47385">
    <property type="entry name" value="CALPONIN"/>
    <property type="match status" value="1"/>
</dbReference>
<feature type="domain" description="Calponin-homology (CH)" evidence="1">
    <location>
        <begin position="22"/>
        <end position="139"/>
    </location>
</feature>
<dbReference type="SUPFAM" id="SSF47576">
    <property type="entry name" value="Calponin-homology domain, CH-domain"/>
    <property type="match status" value="1"/>
</dbReference>
<evidence type="ECO:0000313" key="3">
    <source>
        <dbReference type="WBParaSite" id="nRc.2.0.1.t22034-RA"/>
    </source>
</evidence>
<sequence length="178" mass="18144">MANELLQNPSAWLSTLSGSAQNKIGFNVLDWVNKSTGGQNPPPGANKQETSPNDFVGYLKNGVQLCKLANFLQPGAIGGINEQAQTPEASSSNINKFLGFAKNIAGIGGGNLFQPSDLSSPKGVPAILGTLLNLGTNAGQNFGKSGLNVNTLLSLAAASQGGAGGIVSQIFGRCCGKK</sequence>
<dbReference type="InterPro" id="IPR001715">
    <property type="entry name" value="CH_dom"/>
</dbReference>
<name>A0A915J8I6_ROMCU</name>
<evidence type="ECO:0000259" key="1">
    <source>
        <dbReference type="PROSITE" id="PS50021"/>
    </source>
</evidence>
<dbReference type="PANTHER" id="PTHR47385:SF14">
    <property type="entry name" value="TRANSGELIN"/>
    <property type="match status" value="1"/>
</dbReference>
<accession>A0A915J8I6</accession>
<reference evidence="3" key="1">
    <citation type="submission" date="2022-11" db="UniProtKB">
        <authorList>
            <consortium name="WormBaseParasite"/>
        </authorList>
    </citation>
    <scope>IDENTIFICATION</scope>
</reference>
<dbReference type="Gene3D" id="1.10.418.10">
    <property type="entry name" value="Calponin-like domain"/>
    <property type="match status" value="1"/>
</dbReference>
<organism evidence="2 3">
    <name type="scientific">Romanomermis culicivorax</name>
    <name type="common">Nematode worm</name>
    <dbReference type="NCBI Taxonomy" id="13658"/>
    <lineage>
        <taxon>Eukaryota</taxon>
        <taxon>Metazoa</taxon>
        <taxon>Ecdysozoa</taxon>
        <taxon>Nematoda</taxon>
        <taxon>Enoplea</taxon>
        <taxon>Dorylaimia</taxon>
        <taxon>Mermithida</taxon>
        <taxon>Mermithoidea</taxon>
        <taxon>Mermithidae</taxon>
        <taxon>Romanomermis</taxon>
    </lineage>
</organism>
<dbReference type="GO" id="GO:0051015">
    <property type="term" value="F:actin filament binding"/>
    <property type="evidence" value="ECO:0007669"/>
    <property type="project" value="TreeGrafter"/>
</dbReference>
<dbReference type="AlphaFoldDB" id="A0A915J8I6"/>
<dbReference type="InterPro" id="IPR050606">
    <property type="entry name" value="Calponin-like"/>
</dbReference>
<proteinExistence type="predicted"/>
<dbReference type="Proteomes" id="UP000887565">
    <property type="component" value="Unplaced"/>
</dbReference>
<dbReference type="CDD" id="cd00014">
    <property type="entry name" value="CH_SF"/>
    <property type="match status" value="1"/>
</dbReference>
<dbReference type="SMART" id="SM00033">
    <property type="entry name" value="CH"/>
    <property type="match status" value="1"/>
</dbReference>
<dbReference type="GO" id="GO:0015629">
    <property type="term" value="C:actin cytoskeleton"/>
    <property type="evidence" value="ECO:0007669"/>
    <property type="project" value="TreeGrafter"/>
</dbReference>
<protein>
    <submittedName>
        <fullName evidence="3">Calponin-homology (CH) domain-containing protein</fullName>
    </submittedName>
</protein>
<dbReference type="InterPro" id="IPR036872">
    <property type="entry name" value="CH_dom_sf"/>
</dbReference>
<keyword evidence="2" id="KW-1185">Reference proteome</keyword>
<dbReference type="PROSITE" id="PS50021">
    <property type="entry name" value="CH"/>
    <property type="match status" value="1"/>
</dbReference>
<dbReference type="Pfam" id="PF00307">
    <property type="entry name" value="CH"/>
    <property type="match status" value="1"/>
</dbReference>
<dbReference type="WBParaSite" id="nRc.2.0.1.t22034-RA">
    <property type="protein sequence ID" value="nRc.2.0.1.t22034-RA"/>
    <property type="gene ID" value="nRc.2.0.1.g22034"/>
</dbReference>
<evidence type="ECO:0000313" key="2">
    <source>
        <dbReference type="Proteomes" id="UP000887565"/>
    </source>
</evidence>